<protein>
    <submittedName>
        <fullName evidence="1">Uncharacterized protein</fullName>
    </submittedName>
</protein>
<evidence type="ECO:0000313" key="1">
    <source>
        <dbReference type="EMBL" id="QHU02644.1"/>
    </source>
</evidence>
<dbReference type="AlphaFoldDB" id="A0A6C0JG57"/>
<sequence>MHQLYCSEVDIQVLWDMLDTVCDLNKNTYVFSIESYKKGQTLSGEWIPFIETLFPHYYKSKQFYLTRKMSYKTLLTIIRQLCNYKNVLYTQNVSYVKSKYTISYTIYRSDSLK</sequence>
<proteinExistence type="predicted"/>
<reference evidence="1" key="1">
    <citation type="journal article" date="2020" name="Nature">
        <title>Giant virus diversity and host interactions through global metagenomics.</title>
        <authorList>
            <person name="Schulz F."/>
            <person name="Roux S."/>
            <person name="Paez-Espino D."/>
            <person name="Jungbluth S."/>
            <person name="Walsh D.A."/>
            <person name="Denef V.J."/>
            <person name="McMahon K.D."/>
            <person name="Konstantinidis K.T."/>
            <person name="Eloe-Fadrosh E.A."/>
            <person name="Kyrpides N.C."/>
            <person name="Woyke T."/>
        </authorList>
    </citation>
    <scope>NUCLEOTIDE SEQUENCE</scope>
    <source>
        <strain evidence="1">GVMAG-M-3300025880-76</strain>
    </source>
</reference>
<organism evidence="1">
    <name type="scientific">viral metagenome</name>
    <dbReference type="NCBI Taxonomy" id="1070528"/>
    <lineage>
        <taxon>unclassified sequences</taxon>
        <taxon>metagenomes</taxon>
        <taxon>organismal metagenomes</taxon>
    </lineage>
</organism>
<accession>A0A6C0JG57</accession>
<name>A0A6C0JG57_9ZZZZ</name>
<dbReference type="EMBL" id="MN740361">
    <property type="protein sequence ID" value="QHU02644.1"/>
    <property type="molecule type" value="Genomic_DNA"/>
</dbReference>